<dbReference type="STRING" id="1276258.SAPIS_v1c04940"/>
<sequence>MRKNFEDIVSFFKTHNFSFGFKISKKDLIYFLKTEGIYEKQKIDIVKEIIIEKNMFSTSELITEFKISKLKQELSDFTSGKSQNEEESLFKIVKPQNLFAKIENTVNKNNENTPVLEKFEYQSNKPKENEKTAGLFQTKIKRNIFNNEQKQVKTKNEKVVLISKHSNFFINFEYKDVKKVKINLDILIYLESLIDFYDFLFKKLFKVFDVINLNELLFLLKNNVYFIRDVDDLKKIKIKLSKIIEDKGYFLTKYPLYLSSQTVNDQFELEFIDYLDEFYFPNWVKVQRKYWYKKEN</sequence>
<protein>
    <submittedName>
        <fullName evidence="1">Uncharacterized protein</fullName>
    </submittedName>
</protein>
<dbReference type="PATRIC" id="fig|1276258.3.peg.500"/>
<dbReference type="Proteomes" id="UP000018550">
    <property type="component" value="Chromosome"/>
</dbReference>
<dbReference type="AlphaFoldDB" id="V5RIF5"/>
<keyword evidence="2" id="KW-1185">Reference proteome</keyword>
<evidence type="ECO:0000313" key="1">
    <source>
        <dbReference type="EMBL" id="AHB36339.1"/>
    </source>
</evidence>
<dbReference type="RefSeq" id="WP_023789324.1">
    <property type="nucleotide sequence ID" value="NC_022998.1"/>
</dbReference>
<accession>V5RIF5</accession>
<dbReference type="HOGENOM" id="CLU_939779_0_0_14"/>
<name>V5RIF5_SPIAP</name>
<dbReference type="EMBL" id="CP006682">
    <property type="protein sequence ID" value="AHB36339.1"/>
    <property type="molecule type" value="Genomic_DNA"/>
</dbReference>
<evidence type="ECO:0000313" key="2">
    <source>
        <dbReference type="Proteomes" id="UP000018550"/>
    </source>
</evidence>
<proteinExistence type="predicted"/>
<dbReference type="KEGG" id="sapi:SAPIS_v1c04940"/>
<reference evidence="1 2" key="1">
    <citation type="journal article" date="2014" name="Genome Announc.">
        <title>Complete Genome Sequence of Spiroplasma apis B31T (ATCC 33834), a Bacterium Associated with May Disease of Honeybees (Apis mellifera).</title>
        <authorList>
            <person name="Ku C."/>
            <person name="Lo W.S."/>
            <person name="Chen L.L."/>
            <person name="Kuo C.H."/>
        </authorList>
    </citation>
    <scope>NUCLEOTIDE SEQUENCE [LARGE SCALE GENOMIC DNA]</scope>
    <source>
        <strain evidence="1">B31</strain>
    </source>
</reference>
<gene>
    <name evidence="1" type="ORF">SAPIS_v1c04940</name>
</gene>
<organism evidence="1 2">
    <name type="scientific">Spiroplasma apis B31</name>
    <dbReference type="NCBI Taxonomy" id="1276258"/>
    <lineage>
        <taxon>Bacteria</taxon>
        <taxon>Bacillati</taxon>
        <taxon>Mycoplasmatota</taxon>
        <taxon>Mollicutes</taxon>
        <taxon>Entomoplasmatales</taxon>
        <taxon>Spiroplasmataceae</taxon>
        <taxon>Spiroplasma</taxon>
    </lineage>
</organism>